<dbReference type="Proteomes" id="UP000326396">
    <property type="component" value="Linkage Group LG1"/>
</dbReference>
<accession>A0A5N6Q175</accession>
<evidence type="ECO:0000313" key="3">
    <source>
        <dbReference type="Proteomes" id="UP000326396"/>
    </source>
</evidence>
<reference evidence="2 3" key="1">
    <citation type="submission" date="2019-05" db="EMBL/GenBank/DDBJ databases">
        <title>Mikania micrantha, genome provides insights into the molecular mechanism of rapid growth.</title>
        <authorList>
            <person name="Liu B."/>
        </authorList>
    </citation>
    <scope>NUCLEOTIDE SEQUENCE [LARGE SCALE GENOMIC DNA]</scope>
    <source>
        <strain evidence="2">NLD-2019</strain>
        <tissue evidence="2">Leaf</tissue>
    </source>
</reference>
<dbReference type="AlphaFoldDB" id="A0A5N6Q175"/>
<name>A0A5N6Q175_9ASTR</name>
<evidence type="ECO:0000313" key="2">
    <source>
        <dbReference type="EMBL" id="KAD7477877.1"/>
    </source>
</evidence>
<sequence length="84" mass="9031">MDQQTFSREEEETGASVEEDESSLEKICDCDLPLCAATVVLFGVLRLPIAVARRTATLCRPPDDCSAGLSGCSVLTFPVVPLRT</sequence>
<gene>
    <name evidence="2" type="ORF">E3N88_01013</name>
</gene>
<keyword evidence="3" id="KW-1185">Reference proteome</keyword>
<dbReference type="EMBL" id="SZYD01000001">
    <property type="protein sequence ID" value="KAD7477877.1"/>
    <property type="molecule type" value="Genomic_DNA"/>
</dbReference>
<feature type="compositionally biased region" description="Acidic residues" evidence="1">
    <location>
        <begin position="9"/>
        <end position="22"/>
    </location>
</feature>
<evidence type="ECO:0000256" key="1">
    <source>
        <dbReference type="SAM" id="MobiDB-lite"/>
    </source>
</evidence>
<feature type="region of interest" description="Disordered" evidence="1">
    <location>
        <begin position="1"/>
        <end position="23"/>
    </location>
</feature>
<protein>
    <submittedName>
        <fullName evidence="2">Uncharacterized protein</fullName>
    </submittedName>
</protein>
<organism evidence="2 3">
    <name type="scientific">Mikania micrantha</name>
    <name type="common">bitter vine</name>
    <dbReference type="NCBI Taxonomy" id="192012"/>
    <lineage>
        <taxon>Eukaryota</taxon>
        <taxon>Viridiplantae</taxon>
        <taxon>Streptophyta</taxon>
        <taxon>Embryophyta</taxon>
        <taxon>Tracheophyta</taxon>
        <taxon>Spermatophyta</taxon>
        <taxon>Magnoliopsida</taxon>
        <taxon>eudicotyledons</taxon>
        <taxon>Gunneridae</taxon>
        <taxon>Pentapetalae</taxon>
        <taxon>asterids</taxon>
        <taxon>campanulids</taxon>
        <taxon>Asterales</taxon>
        <taxon>Asteraceae</taxon>
        <taxon>Asteroideae</taxon>
        <taxon>Heliantheae alliance</taxon>
        <taxon>Eupatorieae</taxon>
        <taxon>Mikania</taxon>
    </lineage>
</organism>
<proteinExistence type="predicted"/>
<comment type="caution">
    <text evidence="2">The sequence shown here is derived from an EMBL/GenBank/DDBJ whole genome shotgun (WGS) entry which is preliminary data.</text>
</comment>